<feature type="domain" description="GGDEF" evidence="5">
    <location>
        <begin position="341"/>
        <end position="474"/>
    </location>
</feature>
<dbReference type="InterPro" id="IPR000160">
    <property type="entry name" value="GGDEF_dom"/>
</dbReference>
<dbReference type="NCBIfam" id="TIGR00254">
    <property type="entry name" value="GGDEF"/>
    <property type="match status" value="1"/>
</dbReference>
<dbReference type="CDD" id="cd01948">
    <property type="entry name" value="EAL"/>
    <property type="match status" value="1"/>
</dbReference>
<dbReference type="Pfam" id="PF00563">
    <property type="entry name" value="EAL"/>
    <property type="match status" value="1"/>
</dbReference>
<dbReference type="SMART" id="SM00052">
    <property type="entry name" value="EAL"/>
    <property type="match status" value="1"/>
</dbReference>
<reference evidence="6 7" key="1">
    <citation type="submission" date="2015-03" db="EMBL/GenBank/DDBJ databases">
        <title>Genome sequence of Variovorax paradoxus TBEA6.</title>
        <authorList>
            <person name="Poehlein A."/>
            <person name="Schuldes J."/>
            <person name="Wuebbeler J.H."/>
            <person name="Hiessl S."/>
            <person name="Steinbuechel A."/>
            <person name="Daniel R."/>
        </authorList>
    </citation>
    <scope>NUCLEOTIDE SEQUENCE [LARGE SCALE GENOMIC DNA]</scope>
    <source>
        <strain evidence="6 7">TBEA6</strain>
    </source>
</reference>
<dbReference type="Gene3D" id="3.20.20.450">
    <property type="entry name" value="EAL domain"/>
    <property type="match status" value="1"/>
</dbReference>
<dbReference type="InterPro" id="IPR052155">
    <property type="entry name" value="Biofilm_reg_signaling"/>
</dbReference>
<dbReference type="GO" id="GO:0000160">
    <property type="term" value="P:phosphorelay signal transduction system"/>
    <property type="evidence" value="ECO:0007669"/>
    <property type="project" value="InterPro"/>
</dbReference>
<dbReference type="EC" id="3.1.4.52" evidence="6"/>
<proteinExistence type="predicted"/>
<dbReference type="InterPro" id="IPR001789">
    <property type="entry name" value="Sig_transdc_resp-reg_receiver"/>
</dbReference>
<dbReference type="InterPro" id="IPR000700">
    <property type="entry name" value="PAS-assoc_C"/>
</dbReference>
<dbReference type="PROSITE" id="PS50113">
    <property type="entry name" value="PAC"/>
    <property type="match status" value="1"/>
</dbReference>
<evidence type="ECO:0000259" key="2">
    <source>
        <dbReference type="PROSITE" id="PS50110"/>
    </source>
</evidence>
<dbReference type="PANTHER" id="PTHR44757:SF2">
    <property type="entry name" value="BIOFILM ARCHITECTURE MAINTENANCE PROTEIN MBAA"/>
    <property type="match status" value="1"/>
</dbReference>
<dbReference type="CDD" id="cd01949">
    <property type="entry name" value="GGDEF"/>
    <property type="match status" value="1"/>
</dbReference>
<gene>
    <name evidence="6" type="primary">gmr1</name>
    <name evidence="6" type="ORF">VPARA_27250</name>
</gene>
<dbReference type="SMART" id="SM00086">
    <property type="entry name" value="PAC"/>
    <property type="match status" value="1"/>
</dbReference>
<keyword evidence="1" id="KW-0597">Phosphoprotein</keyword>
<dbReference type="InterPro" id="IPR001610">
    <property type="entry name" value="PAC"/>
</dbReference>
<evidence type="ECO:0000259" key="3">
    <source>
        <dbReference type="PROSITE" id="PS50113"/>
    </source>
</evidence>
<dbReference type="AlphaFoldDB" id="A0A0H2M0V0"/>
<keyword evidence="7" id="KW-1185">Reference proteome</keyword>
<dbReference type="SUPFAM" id="SSF141868">
    <property type="entry name" value="EAL domain-like"/>
    <property type="match status" value="1"/>
</dbReference>
<dbReference type="Gene3D" id="3.30.70.270">
    <property type="match status" value="1"/>
</dbReference>
<dbReference type="InterPro" id="IPR011006">
    <property type="entry name" value="CheY-like_superfamily"/>
</dbReference>
<dbReference type="CDD" id="cd00130">
    <property type="entry name" value="PAS"/>
    <property type="match status" value="1"/>
</dbReference>
<dbReference type="PROSITE" id="PS50887">
    <property type="entry name" value="GGDEF"/>
    <property type="match status" value="1"/>
</dbReference>
<evidence type="ECO:0000256" key="1">
    <source>
        <dbReference type="PROSITE-ProRule" id="PRU00169"/>
    </source>
</evidence>
<dbReference type="InterPro" id="IPR000014">
    <property type="entry name" value="PAS"/>
</dbReference>
<dbReference type="Proteomes" id="UP000035170">
    <property type="component" value="Unassembled WGS sequence"/>
</dbReference>
<dbReference type="InterPro" id="IPR035919">
    <property type="entry name" value="EAL_sf"/>
</dbReference>
<dbReference type="Pfam" id="PF08447">
    <property type="entry name" value="PAS_3"/>
    <property type="match status" value="1"/>
</dbReference>
<dbReference type="Gene3D" id="3.40.50.2300">
    <property type="match status" value="1"/>
</dbReference>
<evidence type="ECO:0000313" key="6">
    <source>
        <dbReference type="EMBL" id="KLN56044.1"/>
    </source>
</evidence>
<dbReference type="PANTHER" id="PTHR44757">
    <property type="entry name" value="DIGUANYLATE CYCLASE DGCP"/>
    <property type="match status" value="1"/>
</dbReference>
<protein>
    <submittedName>
        <fullName evidence="6">Cyclic di-GMP phosphodiesterase Gmr</fullName>
        <ecNumber evidence="6">3.1.4.52</ecNumber>
    </submittedName>
</protein>
<dbReference type="InterPro" id="IPR013655">
    <property type="entry name" value="PAS_fold_3"/>
</dbReference>
<dbReference type="PROSITE" id="PS50883">
    <property type="entry name" value="EAL"/>
    <property type="match status" value="1"/>
</dbReference>
<accession>A0A0H2M0V0</accession>
<keyword evidence="6" id="KW-0378">Hydrolase</keyword>
<dbReference type="EMBL" id="JZWI01000013">
    <property type="protein sequence ID" value="KLN56044.1"/>
    <property type="molecule type" value="Genomic_DNA"/>
</dbReference>
<sequence>MSTPQNRRILLADDTPAIHEDFRKILLPAAADANLDDLESALFGTSARKSEADFMLDSAYQGQEALAKLREALEADAPYAMAFIDMRMPPGWDGVETIEQLWLEDPRLQIVICTAYADQSWVEVFERLDARDRLLVLKKPFDPIEVRQLASALTMKWQMTQDAAFKMNQLEQAVEERTRELSDANIIVQNSPTILYRLRGEPAFPLIYISHNITKFGHEPAALLANPDWADVLIDPADQAGVAAAMARVLEKDAEGASIEYRLCTGDGARRWVENRYVPVRDKDGRLIEVEGIVIDVTERKAAEEQLAKMARTDGLTGLANRATLVERLHQAHAAARRGSVPFALHCLDLDHFKPVNDMFGHPGGDLLLREVALRLKNCTRETDVVARLGGDEFAVLQSEMAEPAAAGALAAKIQQELARPYMIDGNQVHASASIGICPYTPGSESPEEMLAQADVALYRSKEQGRNQYHFHSEELDRDVRDRVALGEDLKKAIEREELELYYQPQVELSSGKIVGVEALLRWNHPQRGLLDAAAFVPIAERTGSIVVLGRWVLNQACRQMSAWREQGVAPPVVAINLSLGQLRQGSELIHDVTESLSKWQLDPSVLEFDVTESTLAQMTWTHNDVLPKLRALGVRIAIDDFGTEYSSFEYLRTYRVNHLKIAQSMLKRAIDDPDSAATVRAIMNLAREARIGIIVEGLETETQLAFLQSTGATTLAQGYYFSEAVMATEAGDFLRSGTMEQSERSKGGDHGAAA</sequence>
<dbReference type="SMART" id="SM00267">
    <property type="entry name" value="GGDEF"/>
    <property type="match status" value="1"/>
</dbReference>
<evidence type="ECO:0000259" key="4">
    <source>
        <dbReference type="PROSITE" id="PS50883"/>
    </source>
</evidence>
<comment type="caution">
    <text evidence="6">The sequence shown here is derived from an EMBL/GenBank/DDBJ whole genome shotgun (WGS) entry which is preliminary data.</text>
</comment>
<evidence type="ECO:0000313" key="7">
    <source>
        <dbReference type="Proteomes" id="UP000035170"/>
    </source>
</evidence>
<dbReference type="SUPFAM" id="SSF55073">
    <property type="entry name" value="Nucleotide cyclase"/>
    <property type="match status" value="1"/>
</dbReference>
<dbReference type="SUPFAM" id="SSF52172">
    <property type="entry name" value="CheY-like"/>
    <property type="match status" value="1"/>
</dbReference>
<feature type="domain" description="EAL" evidence="4">
    <location>
        <begin position="483"/>
        <end position="739"/>
    </location>
</feature>
<feature type="domain" description="PAC" evidence="3">
    <location>
        <begin position="257"/>
        <end position="309"/>
    </location>
</feature>
<dbReference type="Pfam" id="PF00990">
    <property type="entry name" value="GGDEF"/>
    <property type="match status" value="1"/>
</dbReference>
<dbReference type="PROSITE" id="PS50110">
    <property type="entry name" value="RESPONSE_REGULATORY"/>
    <property type="match status" value="1"/>
</dbReference>
<feature type="domain" description="Response regulatory" evidence="2">
    <location>
        <begin position="8"/>
        <end position="154"/>
    </location>
</feature>
<dbReference type="FunFam" id="3.30.70.270:FF:000001">
    <property type="entry name" value="Diguanylate cyclase domain protein"/>
    <property type="match status" value="1"/>
</dbReference>
<dbReference type="InterPro" id="IPR001633">
    <property type="entry name" value="EAL_dom"/>
</dbReference>
<dbReference type="InterPro" id="IPR043128">
    <property type="entry name" value="Rev_trsase/Diguanyl_cyclase"/>
</dbReference>
<dbReference type="InterPro" id="IPR035965">
    <property type="entry name" value="PAS-like_dom_sf"/>
</dbReference>
<dbReference type="SUPFAM" id="SSF55785">
    <property type="entry name" value="PYP-like sensor domain (PAS domain)"/>
    <property type="match status" value="1"/>
</dbReference>
<dbReference type="GO" id="GO:0071111">
    <property type="term" value="F:cyclic-guanylate-specific phosphodiesterase activity"/>
    <property type="evidence" value="ECO:0007669"/>
    <property type="project" value="UniProtKB-EC"/>
</dbReference>
<dbReference type="Pfam" id="PF00072">
    <property type="entry name" value="Response_reg"/>
    <property type="match status" value="1"/>
</dbReference>
<dbReference type="PATRIC" id="fig|34073.19.peg.2803"/>
<name>A0A0H2M0V0_VARPD</name>
<dbReference type="NCBIfam" id="TIGR00229">
    <property type="entry name" value="sensory_box"/>
    <property type="match status" value="1"/>
</dbReference>
<feature type="modified residue" description="4-aspartylphosphate" evidence="1">
    <location>
        <position position="85"/>
    </location>
</feature>
<evidence type="ECO:0000259" key="5">
    <source>
        <dbReference type="PROSITE" id="PS50887"/>
    </source>
</evidence>
<dbReference type="Gene3D" id="3.30.450.20">
    <property type="entry name" value="PAS domain"/>
    <property type="match status" value="1"/>
</dbReference>
<dbReference type="RefSeq" id="WP_047784902.1">
    <property type="nucleotide sequence ID" value="NZ_JZWI01000013.1"/>
</dbReference>
<organism evidence="6 7">
    <name type="scientific">Variovorax paradoxus</name>
    <dbReference type="NCBI Taxonomy" id="34073"/>
    <lineage>
        <taxon>Bacteria</taxon>
        <taxon>Pseudomonadati</taxon>
        <taxon>Pseudomonadota</taxon>
        <taxon>Betaproteobacteria</taxon>
        <taxon>Burkholderiales</taxon>
        <taxon>Comamonadaceae</taxon>
        <taxon>Variovorax</taxon>
    </lineage>
</organism>
<dbReference type="InterPro" id="IPR029787">
    <property type="entry name" value="Nucleotide_cyclase"/>
</dbReference>